<sequence length="66" mass="7589">MRFVDILKDIFLSVRKMIAICLTIVFCYLSIIGSIKPSEFMPIFSMVVGYYFGKSTALEMPNQKKD</sequence>
<evidence type="ECO:0000313" key="3">
    <source>
        <dbReference type="Proteomes" id="UP000034407"/>
    </source>
</evidence>
<evidence type="ECO:0000256" key="1">
    <source>
        <dbReference type="SAM" id="Phobius"/>
    </source>
</evidence>
<dbReference type="EMBL" id="LBBT01000270">
    <property type="protein sequence ID" value="KKY00532.1"/>
    <property type="molecule type" value="Genomic_DNA"/>
</dbReference>
<name>A0A0M3DGN1_9FIRM</name>
<gene>
    <name evidence="2" type="ORF">VN21_13690</name>
</gene>
<reference evidence="2 3" key="1">
    <citation type="submission" date="2015-04" db="EMBL/GenBank/DDBJ databases">
        <title>Microcin producing Clostridium sp. JC272T.</title>
        <authorList>
            <person name="Jyothsna T."/>
            <person name="Sasikala C."/>
            <person name="Ramana C."/>
        </authorList>
    </citation>
    <scope>NUCLEOTIDE SEQUENCE [LARGE SCALE GENOMIC DNA]</scope>
    <source>
        <strain evidence="2 3">JC272</strain>
    </source>
</reference>
<organism evidence="2 3">
    <name type="scientific">Paraclostridium benzoelyticum</name>
    <dbReference type="NCBI Taxonomy" id="1629550"/>
    <lineage>
        <taxon>Bacteria</taxon>
        <taxon>Bacillati</taxon>
        <taxon>Bacillota</taxon>
        <taxon>Clostridia</taxon>
        <taxon>Peptostreptococcales</taxon>
        <taxon>Peptostreptococcaceae</taxon>
        <taxon>Paraclostridium</taxon>
    </lineage>
</organism>
<dbReference type="OrthoDB" id="1758082at2"/>
<dbReference type="AlphaFoldDB" id="A0A0M3DGN1"/>
<dbReference type="PATRIC" id="fig|1629550.3.peg.2194"/>
<dbReference type="RefSeq" id="WP_046823751.1">
    <property type="nucleotide sequence ID" value="NZ_LBBT01000270.1"/>
</dbReference>
<keyword evidence="3" id="KW-1185">Reference proteome</keyword>
<accession>A0A0M3DGN1</accession>
<keyword evidence="1" id="KW-0812">Transmembrane</keyword>
<feature type="transmembrane region" description="Helical" evidence="1">
    <location>
        <begin position="17"/>
        <end position="35"/>
    </location>
</feature>
<keyword evidence="1" id="KW-0472">Membrane</keyword>
<keyword evidence="1" id="KW-1133">Transmembrane helix</keyword>
<proteinExistence type="predicted"/>
<dbReference type="Proteomes" id="UP000034407">
    <property type="component" value="Unassembled WGS sequence"/>
</dbReference>
<evidence type="ECO:0000313" key="2">
    <source>
        <dbReference type="EMBL" id="KKY00532.1"/>
    </source>
</evidence>
<comment type="caution">
    <text evidence="2">The sequence shown here is derived from an EMBL/GenBank/DDBJ whole genome shotgun (WGS) entry which is preliminary data.</text>
</comment>
<protein>
    <submittedName>
        <fullName evidence="2">Uncharacterized protein</fullName>
    </submittedName>
</protein>